<sequence>MRYINPKNHHFCVEFSAITRNLIYLSRLGLWNRTRTSLEATSVLLHIVHPCYGSNSGKIPHLRLSYHICSDHHLRNFPLILFDNR</sequence>
<organism evidence="1 2">
    <name type="scientific">Ceratodon purpureus</name>
    <name type="common">Fire moss</name>
    <name type="synonym">Dicranum purpureum</name>
    <dbReference type="NCBI Taxonomy" id="3225"/>
    <lineage>
        <taxon>Eukaryota</taxon>
        <taxon>Viridiplantae</taxon>
        <taxon>Streptophyta</taxon>
        <taxon>Embryophyta</taxon>
        <taxon>Bryophyta</taxon>
        <taxon>Bryophytina</taxon>
        <taxon>Bryopsida</taxon>
        <taxon>Dicranidae</taxon>
        <taxon>Pseudoditrichales</taxon>
        <taxon>Ditrichaceae</taxon>
        <taxon>Ceratodon</taxon>
    </lineage>
</organism>
<dbReference type="Proteomes" id="UP000822688">
    <property type="component" value="Chromosome 10"/>
</dbReference>
<gene>
    <name evidence="1" type="ORF">KC19_10G072800</name>
</gene>
<accession>A0A8T0GLE2</accession>
<proteinExistence type="predicted"/>
<reference evidence="1" key="1">
    <citation type="submission" date="2020-06" db="EMBL/GenBank/DDBJ databases">
        <title>WGS assembly of Ceratodon purpureus strain R40.</title>
        <authorList>
            <person name="Carey S.B."/>
            <person name="Jenkins J."/>
            <person name="Shu S."/>
            <person name="Lovell J.T."/>
            <person name="Sreedasyam A."/>
            <person name="Maumus F."/>
            <person name="Tiley G.P."/>
            <person name="Fernandez-Pozo N."/>
            <person name="Barry K."/>
            <person name="Chen C."/>
            <person name="Wang M."/>
            <person name="Lipzen A."/>
            <person name="Daum C."/>
            <person name="Saski C.A."/>
            <person name="Payton A.C."/>
            <person name="Mcbreen J.C."/>
            <person name="Conrad R.E."/>
            <person name="Kollar L.M."/>
            <person name="Olsson S."/>
            <person name="Huttunen S."/>
            <person name="Landis J.B."/>
            <person name="Wickett N.J."/>
            <person name="Johnson M.G."/>
            <person name="Rensing S.A."/>
            <person name="Grimwood J."/>
            <person name="Schmutz J."/>
            <person name="Mcdaniel S.F."/>
        </authorList>
    </citation>
    <scope>NUCLEOTIDE SEQUENCE</scope>
    <source>
        <strain evidence="1">R40</strain>
    </source>
</reference>
<keyword evidence="2" id="KW-1185">Reference proteome</keyword>
<comment type="caution">
    <text evidence="1">The sequence shown here is derived from an EMBL/GenBank/DDBJ whole genome shotgun (WGS) entry which is preliminary data.</text>
</comment>
<dbReference type="EMBL" id="CM026431">
    <property type="protein sequence ID" value="KAG0559029.1"/>
    <property type="molecule type" value="Genomic_DNA"/>
</dbReference>
<dbReference type="AlphaFoldDB" id="A0A8T0GLE2"/>
<evidence type="ECO:0000313" key="2">
    <source>
        <dbReference type="Proteomes" id="UP000822688"/>
    </source>
</evidence>
<protein>
    <submittedName>
        <fullName evidence="1">Uncharacterized protein</fullName>
    </submittedName>
</protein>
<name>A0A8T0GLE2_CERPU</name>
<evidence type="ECO:0000313" key="1">
    <source>
        <dbReference type="EMBL" id="KAG0559029.1"/>
    </source>
</evidence>